<dbReference type="Proteomes" id="UP000199671">
    <property type="component" value="Unassembled WGS sequence"/>
</dbReference>
<feature type="transmembrane region" description="Helical" evidence="1">
    <location>
        <begin position="100"/>
        <end position="118"/>
    </location>
</feature>
<proteinExistence type="predicted"/>
<protein>
    <recommendedName>
        <fullName evidence="4">Tellurium resistance protein TerC</fullName>
    </recommendedName>
</protein>
<evidence type="ECO:0000313" key="3">
    <source>
        <dbReference type="Proteomes" id="UP000199671"/>
    </source>
</evidence>
<feature type="transmembrane region" description="Helical" evidence="1">
    <location>
        <begin position="51"/>
        <end position="69"/>
    </location>
</feature>
<keyword evidence="1" id="KW-1133">Transmembrane helix</keyword>
<evidence type="ECO:0000313" key="2">
    <source>
        <dbReference type="EMBL" id="SDM25331.1"/>
    </source>
</evidence>
<reference evidence="2 3" key="1">
    <citation type="submission" date="2016-10" db="EMBL/GenBank/DDBJ databases">
        <authorList>
            <person name="de Groot N.N."/>
        </authorList>
    </citation>
    <scope>NUCLEOTIDE SEQUENCE [LARGE SCALE GENOMIC DNA]</scope>
    <source>
        <strain evidence="2 3">KPR-7B</strain>
    </source>
</reference>
<dbReference type="RefSeq" id="WP_245690548.1">
    <property type="nucleotide sequence ID" value="NZ_FNHU01000001.1"/>
</dbReference>
<feature type="transmembrane region" description="Helical" evidence="1">
    <location>
        <begin position="76"/>
        <end position="94"/>
    </location>
</feature>
<feature type="transmembrane region" description="Helical" evidence="1">
    <location>
        <begin position="157"/>
        <end position="177"/>
    </location>
</feature>
<feature type="transmembrane region" description="Helical" evidence="1">
    <location>
        <begin position="189"/>
        <end position="208"/>
    </location>
</feature>
<name>A0A1G9RQ63_9ACTO</name>
<feature type="transmembrane region" description="Helical" evidence="1">
    <location>
        <begin position="220"/>
        <end position="242"/>
    </location>
</feature>
<dbReference type="EMBL" id="FNHU01000001">
    <property type="protein sequence ID" value="SDM25331.1"/>
    <property type="molecule type" value="Genomic_DNA"/>
</dbReference>
<keyword evidence="1" id="KW-0812">Transmembrane</keyword>
<evidence type="ECO:0008006" key="4">
    <source>
        <dbReference type="Google" id="ProtNLM"/>
    </source>
</evidence>
<gene>
    <name evidence="2" type="ORF">SAMN04487766_10196</name>
</gene>
<accession>A0A1G9RQ63</accession>
<dbReference type="AlphaFoldDB" id="A0A1G9RQ63"/>
<feature type="transmembrane region" description="Helical" evidence="1">
    <location>
        <begin position="130"/>
        <end position="151"/>
    </location>
</feature>
<feature type="transmembrane region" description="Helical" evidence="1">
    <location>
        <begin position="254"/>
        <end position="273"/>
    </location>
</feature>
<sequence>MADPGSFGTRRGGNRPIEVGLVDPAWTRLAVAGVVPVLLAVSAALPAWMRLIVVVLLVPLTAQGWPALVRTRHDQGATAVITLTGLAAAVLVAVTNDFGMAGVVMAFSVLAAFIAQMARSDGRKHLVEDLSATVTGNLVMISGAGWCALRTGIADPAVIVPCTLALFTGALLTTLNVRATVLEVLTSTVPALVAGAAGGALARVGFFGASHVGVEPALQSAAACLVTGFVAGVLMAVANRVLWTHRWVPGGRAAVASAIVPILSLGAPVYAIARVMGSFVAG</sequence>
<evidence type="ECO:0000256" key="1">
    <source>
        <dbReference type="SAM" id="Phobius"/>
    </source>
</evidence>
<organism evidence="2 3">
    <name type="scientific">Actinomyces ruminicola</name>
    <dbReference type="NCBI Taxonomy" id="332524"/>
    <lineage>
        <taxon>Bacteria</taxon>
        <taxon>Bacillati</taxon>
        <taxon>Actinomycetota</taxon>
        <taxon>Actinomycetes</taxon>
        <taxon>Actinomycetales</taxon>
        <taxon>Actinomycetaceae</taxon>
        <taxon>Actinomyces</taxon>
    </lineage>
</organism>
<keyword evidence="1" id="KW-0472">Membrane</keyword>